<evidence type="ECO:0000313" key="2">
    <source>
        <dbReference type="EMBL" id="KHJ84562.1"/>
    </source>
</evidence>
<evidence type="ECO:0000256" key="1">
    <source>
        <dbReference type="SAM" id="MobiDB-lite"/>
    </source>
</evidence>
<dbReference type="OrthoDB" id="5874014at2759"/>
<name>A0A0B1SM25_OESDE</name>
<dbReference type="EMBL" id="KN567909">
    <property type="protein sequence ID" value="KHJ84562.1"/>
    <property type="molecule type" value="Genomic_DNA"/>
</dbReference>
<dbReference type="Proteomes" id="UP000053660">
    <property type="component" value="Unassembled WGS sequence"/>
</dbReference>
<organism evidence="2 3">
    <name type="scientific">Oesophagostomum dentatum</name>
    <name type="common">Nodular worm</name>
    <dbReference type="NCBI Taxonomy" id="61180"/>
    <lineage>
        <taxon>Eukaryota</taxon>
        <taxon>Metazoa</taxon>
        <taxon>Ecdysozoa</taxon>
        <taxon>Nematoda</taxon>
        <taxon>Chromadorea</taxon>
        <taxon>Rhabditida</taxon>
        <taxon>Rhabditina</taxon>
        <taxon>Rhabditomorpha</taxon>
        <taxon>Strongyloidea</taxon>
        <taxon>Strongylidae</taxon>
        <taxon>Oesophagostomum</taxon>
    </lineage>
</organism>
<feature type="compositionally biased region" description="Low complexity" evidence="1">
    <location>
        <begin position="97"/>
        <end position="109"/>
    </location>
</feature>
<accession>A0A0B1SM25</accession>
<evidence type="ECO:0000313" key="3">
    <source>
        <dbReference type="Proteomes" id="UP000053660"/>
    </source>
</evidence>
<dbReference type="AlphaFoldDB" id="A0A0B1SM25"/>
<reference evidence="2 3" key="1">
    <citation type="submission" date="2014-03" db="EMBL/GenBank/DDBJ databases">
        <title>Draft genome of the hookworm Oesophagostomum dentatum.</title>
        <authorList>
            <person name="Mitreva M."/>
        </authorList>
    </citation>
    <scope>NUCLEOTIDE SEQUENCE [LARGE SCALE GENOMIC DNA]</scope>
    <source>
        <strain evidence="2 3">OD-Hann</strain>
    </source>
</reference>
<proteinExistence type="predicted"/>
<sequence>MIHDPYEFEVEEMKNRDTKHCTDDLLLSNTIRSLIGTLDDLDKYANNKPVEIRQLPVVEPKKSRAYSRHYPEINEEMNFVYSGLGVCKEKKSKVLYSSDTTNSASSSSSKTERSIRTRVKKKLIEEKSERSIRRKRAKKTIVE</sequence>
<feature type="region of interest" description="Disordered" evidence="1">
    <location>
        <begin position="96"/>
        <end position="120"/>
    </location>
</feature>
<keyword evidence="3" id="KW-1185">Reference proteome</keyword>
<protein>
    <submittedName>
        <fullName evidence="2">Uncharacterized protein</fullName>
    </submittedName>
</protein>
<gene>
    <name evidence="2" type="ORF">OESDEN_15722</name>
</gene>